<dbReference type="PANTHER" id="PTHR30629:SF2">
    <property type="entry name" value="PROPHAGE INTEGRASE INTS-RELATED"/>
    <property type="match status" value="1"/>
</dbReference>
<dbReference type="OrthoDB" id="9795573at2"/>
<evidence type="ECO:0000313" key="4">
    <source>
        <dbReference type="EMBL" id="TWT20331.1"/>
    </source>
</evidence>
<dbReference type="Proteomes" id="UP000319980">
    <property type="component" value="Unassembled WGS sequence"/>
</dbReference>
<comment type="caution">
    <text evidence="4">The sequence shown here is derived from an EMBL/GenBank/DDBJ whole genome shotgun (WGS) entry which is preliminary data.</text>
</comment>
<accession>A0A5C5U1U0</accession>
<dbReference type="Pfam" id="PF13356">
    <property type="entry name" value="Arm-DNA-bind_3"/>
    <property type="match status" value="1"/>
</dbReference>
<comment type="similarity">
    <text evidence="1">Belongs to the 'phage' integrase family.</text>
</comment>
<feature type="domain" description="Integrase DNA-binding" evidence="3">
    <location>
        <begin position="3"/>
        <end position="87"/>
    </location>
</feature>
<keyword evidence="2" id="KW-0229">DNA integration</keyword>
<dbReference type="Gene3D" id="3.30.160.390">
    <property type="entry name" value="Integrase, DNA-binding domain"/>
    <property type="match status" value="1"/>
</dbReference>
<protein>
    <submittedName>
        <fullName evidence="4">DUF4102 domain-containing protein</fullName>
    </submittedName>
</protein>
<evidence type="ECO:0000259" key="3">
    <source>
        <dbReference type="Pfam" id="PF13356"/>
    </source>
</evidence>
<dbReference type="PANTHER" id="PTHR30629">
    <property type="entry name" value="PROPHAGE INTEGRASE"/>
    <property type="match status" value="1"/>
</dbReference>
<dbReference type="InterPro" id="IPR050808">
    <property type="entry name" value="Phage_Integrase"/>
</dbReference>
<reference evidence="4 5" key="1">
    <citation type="journal article" date="2008" name="Int. J. Syst. Evol. Microbiol.">
        <title>Luteimonas marina sp. nov., isolated from seawater.</title>
        <authorList>
            <person name="Baik K.S."/>
            <person name="Park S.C."/>
            <person name="Kim M.S."/>
            <person name="Kim E.M."/>
            <person name="Park C."/>
            <person name="Chun J."/>
            <person name="Seong C.N."/>
        </authorList>
    </citation>
    <scope>NUCLEOTIDE SEQUENCE [LARGE SCALE GENOMIC DNA]</scope>
    <source>
        <strain evidence="4 5">FR1330</strain>
    </source>
</reference>
<evidence type="ECO:0000256" key="1">
    <source>
        <dbReference type="ARBA" id="ARBA00008857"/>
    </source>
</evidence>
<dbReference type="GO" id="GO:0015074">
    <property type="term" value="P:DNA integration"/>
    <property type="evidence" value="ECO:0007669"/>
    <property type="project" value="UniProtKB-KW"/>
</dbReference>
<name>A0A5C5U1U0_9GAMM</name>
<evidence type="ECO:0000313" key="5">
    <source>
        <dbReference type="Proteomes" id="UP000319980"/>
    </source>
</evidence>
<dbReference type="EMBL" id="VOHK01000004">
    <property type="protein sequence ID" value="TWT20331.1"/>
    <property type="molecule type" value="Genomic_DNA"/>
</dbReference>
<dbReference type="RefSeq" id="WP_146388067.1">
    <property type="nucleotide sequence ID" value="NZ_VOHK01000004.1"/>
</dbReference>
<sequence length="138" mass="15083">MDDTALQAAQPRDKPYKIHPGRRGVYLIVTPKGAKYWRYDLRRRGMHTTLSLGVFPETSLEDALAERDRIHAMAVMGIHPSVARRAARQGATLGCAGAAFALALSPDGELSVTVGEHILHLTRPQTDAIRSVLLACRS</sequence>
<dbReference type="InterPro" id="IPR025166">
    <property type="entry name" value="Integrase_DNA_bind_dom"/>
</dbReference>
<dbReference type="InterPro" id="IPR038488">
    <property type="entry name" value="Integrase_DNA-bd_sf"/>
</dbReference>
<keyword evidence="5" id="KW-1185">Reference proteome</keyword>
<proteinExistence type="inferred from homology"/>
<dbReference type="AlphaFoldDB" id="A0A5C5U1U0"/>
<evidence type="ECO:0000256" key="2">
    <source>
        <dbReference type="ARBA" id="ARBA00022908"/>
    </source>
</evidence>
<gene>
    <name evidence="4" type="ORF">FQY83_11415</name>
</gene>
<organism evidence="4 5">
    <name type="scientific">Luteimonas marina</name>
    <dbReference type="NCBI Taxonomy" id="488485"/>
    <lineage>
        <taxon>Bacteria</taxon>
        <taxon>Pseudomonadati</taxon>
        <taxon>Pseudomonadota</taxon>
        <taxon>Gammaproteobacteria</taxon>
        <taxon>Lysobacterales</taxon>
        <taxon>Lysobacteraceae</taxon>
        <taxon>Luteimonas</taxon>
    </lineage>
</organism>